<accession>A0A6M3IDN7</accession>
<dbReference type="AlphaFoldDB" id="A0A6M3IDN7"/>
<keyword evidence="1" id="KW-0175">Coiled coil</keyword>
<gene>
    <name evidence="3" type="ORF">MM415A03423_0009</name>
    <name evidence="2" type="ORF">MM415B02038_0021</name>
</gene>
<organism evidence="2">
    <name type="scientific">viral metagenome</name>
    <dbReference type="NCBI Taxonomy" id="1070528"/>
    <lineage>
        <taxon>unclassified sequences</taxon>
        <taxon>metagenomes</taxon>
        <taxon>organismal metagenomes</taxon>
    </lineage>
</organism>
<name>A0A6M3IDN7_9ZZZZ</name>
<protein>
    <submittedName>
        <fullName evidence="2">Uncharacterized protein</fullName>
    </submittedName>
</protein>
<feature type="coiled-coil region" evidence="1">
    <location>
        <begin position="140"/>
        <end position="167"/>
    </location>
</feature>
<evidence type="ECO:0000313" key="2">
    <source>
        <dbReference type="EMBL" id="QJA55523.1"/>
    </source>
</evidence>
<proteinExistence type="predicted"/>
<dbReference type="EMBL" id="MT141163">
    <property type="protein sequence ID" value="QJA55523.1"/>
    <property type="molecule type" value="Genomic_DNA"/>
</dbReference>
<evidence type="ECO:0000256" key="1">
    <source>
        <dbReference type="SAM" id="Coils"/>
    </source>
</evidence>
<evidence type="ECO:0000313" key="3">
    <source>
        <dbReference type="EMBL" id="QJA71007.1"/>
    </source>
</evidence>
<reference evidence="2" key="1">
    <citation type="submission" date="2020-03" db="EMBL/GenBank/DDBJ databases">
        <title>The deep terrestrial virosphere.</title>
        <authorList>
            <person name="Holmfeldt K."/>
            <person name="Nilsson E."/>
            <person name="Simone D."/>
            <person name="Lopez-Fernandez M."/>
            <person name="Wu X."/>
            <person name="de Brujin I."/>
            <person name="Lundin D."/>
            <person name="Andersson A."/>
            <person name="Bertilsson S."/>
            <person name="Dopson M."/>
        </authorList>
    </citation>
    <scope>NUCLEOTIDE SEQUENCE</scope>
    <source>
        <strain evidence="3">MM415A03423</strain>
        <strain evidence="2">MM415B02038</strain>
    </source>
</reference>
<sequence>MIIYVAFGAILLYMILKQKKVSMPEATETQTTTETPVQSTITTPEIILTDNMTSFPSVQTVAPSLQTTQGIALIETVQGAVIPVTIPVMTHAEIDAEATANERKLKDLRTQVTIYGREADYIRNAHPEMTPSQLSEHPRMMQLNAAISETRATIANLQTRNKELTRLYNSF</sequence>
<dbReference type="EMBL" id="MT141839">
    <property type="protein sequence ID" value="QJA71007.1"/>
    <property type="molecule type" value="Genomic_DNA"/>
</dbReference>